<evidence type="ECO:0000313" key="1">
    <source>
        <dbReference type="EMBL" id="KAH7848826.1"/>
    </source>
</evidence>
<sequence>MEPNNPINLDDDLSNRFRSFKLTSEEQSEVTLVQDDVKFSEEECRSSLFGKIISQKPVNFSGLRTTMGLIWGSPKNFRVIEVGKGIYQFILPSEVDVIRILNGKPWFFNNHFLILERWNPKLQPSQYCFNFTPIWVQIWGLPIQFISTEVGLKLGANIGTVEDITIPVTGSKEGRCVRVRVYMDISMPLRRGCMVKLAQRAPFWVEFRYERLPMFCRYCGMVGHELLNCDKRFFDIKEDELRDAQYGPWIRASPTTHFGRNKSGPTPSRHSSSGESSMAGSENLAADKVGQNTNSFSKIVSKGVTARSTGAKNSNSDHEELVAESRIRDNFPDLLPIHSSPPGDLTSAQEKALQIWRASNPIEGLAQTSKNPAEVTALIASSPSPNFSNPIVHIGHTLNTPIQVSTISHSLTNPSRPDHDSPTQNITPKPALLPSHLTQTHDQILCPTQPLSIPQIVSLPNKPDIHPQSTKSLLPPLEALDSAIPLSPIPPILPTDLDQILVDAPISTAVPKRSYQKKKGAALGSREGQKYYRKLPKGERPVVSSHGMFVHPAVKCNKRKLDEPNLGFEKGGIHGSSIIQELAKRRKGEGLLANGSSGVGRPLTFHQLKEFSKLHSPSLFFLSETKNEVTRMEVVKRALGMDGSLWVEPAGLAGGLAVFWKGAQTVEVQRMCSWFIDVKIQATDGGSSWRLINVYFSSRVEVRRAQWDVFVQYKNCLGEDWAIWGDMNNIVSIDEKKGGVLPLHSSLRGFQDFISTCHLLDLGFSGYPFTWRNNREGEGFIQEHLDRVLVSPSWRTRFPHATVEHLDAIGSDHSALLFQLQRIDSQRRAPFRFDARWVQEEELTPVIQGAWNTQVQGSRFFNVHQKIKACRVSIQNWKKRKRFNSGQRINELKEQIHSIQNEQSLHSRGRLQELRNQARNRITGIENSAGEWVSGKAEIMSEFQQYFKDLFSANLELDMEHTTANIPSKVTSEMNSRLTRSVTAEEIHAALMAMHPTKAPGVDGMTALFYQNYWNILGPDIKVSITCFVALLSLET</sequence>
<reference evidence="1 2" key="1">
    <citation type="journal article" date="2021" name="Hortic Res">
        <title>High-quality reference genome and annotation aids understanding of berry development for evergreen blueberry (Vaccinium darrowii).</title>
        <authorList>
            <person name="Yu J."/>
            <person name="Hulse-Kemp A.M."/>
            <person name="Babiker E."/>
            <person name="Staton M."/>
        </authorList>
    </citation>
    <scope>NUCLEOTIDE SEQUENCE [LARGE SCALE GENOMIC DNA]</scope>
    <source>
        <strain evidence="2">cv. NJ 8807/NJ 8810</strain>
        <tissue evidence="1">Young leaf</tissue>
    </source>
</reference>
<protein>
    <submittedName>
        <fullName evidence="1">Uncharacterized protein</fullName>
    </submittedName>
</protein>
<gene>
    <name evidence="1" type="ORF">Vadar_008618</name>
</gene>
<proteinExistence type="predicted"/>
<accession>A0ACB7Y5K7</accession>
<dbReference type="EMBL" id="CM037157">
    <property type="protein sequence ID" value="KAH7848826.1"/>
    <property type="molecule type" value="Genomic_DNA"/>
</dbReference>
<dbReference type="Proteomes" id="UP000828048">
    <property type="component" value="Chromosome 7"/>
</dbReference>
<evidence type="ECO:0000313" key="2">
    <source>
        <dbReference type="Proteomes" id="UP000828048"/>
    </source>
</evidence>
<comment type="caution">
    <text evidence="1">The sequence shown here is derived from an EMBL/GenBank/DDBJ whole genome shotgun (WGS) entry which is preliminary data.</text>
</comment>
<organism evidence="1 2">
    <name type="scientific">Vaccinium darrowii</name>
    <dbReference type="NCBI Taxonomy" id="229202"/>
    <lineage>
        <taxon>Eukaryota</taxon>
        <taxon>Viridiplantae</taxon>
        <taxon>Streptophyta</taxon>
        <taxon>Embryophyta</taxon>
        <taxon>Tracheophyta</taxon>
        <taxon>Spermatophyta</taxon>
        <taxon>Magnoliopsida</taxon>
        <taxon>eudicotyledons</taxon>
        <taxon>Gunneridae</taxon>
        <taxon>Pentapetalae</taxon>
        <taxon>asterids</taxon>
        <taxon>Ericales</taxon>
        <taxon>Ericaceae</taxon>
        <taxon>Vaccinioideae</taxon>
        <taxon>Vaccinieae</taxon>
        <taxon>Vaccinium</taxon>
    </lineage>
</organism>
<name>A0ACB7Y5K7_9ERIC</name>
<keyword evidence="2" id="KW-1185">Reference proteome</keyword>